<dbReference type="AlphaFoldDB" id="A0A366KBQ3"/>
<dbReference type="Pfam" id="PF20176">
    <property type="entry name" value="DUF6541"/>
    <property type="match status" value="1"/>
</dbReference>
<keyword evidence="1" id="KW-0472">Membrane</keyword>
<feature type="transmembrane region" description="Helical" evidence="1">
    <location>
        <begin position="183"/>
        <end position="200"/>
    </location>
</feature>
<gene>
    <name evidence="2" type="ORF">CRD59_05500</name>
</gene>
<feature type="transmembrane region" description="Helical" evidence="1">
    <location>
        <begin position="292"/>
        <end position="321"/>
    </location>
</feature>
<feature type="transmembrane region" description="Helical" evidence="1">
    <location>
        <begin position="69"/>
        <end position="91"/>
    </location>
</feature>
<protein>
    <recommendedName>
        <fullName evidence="4">Transmembrane protein alanine and leucine rich</fullName>
    </recommendedName>
</protein>
<dbReference type="InterPro" id="IPR046671">
    <property type="entry name" value="DUF6541"/>
</dbReference>
<feature type="transmembrane region" description="Helical" evidence="1">
    <location>
        <begin position="384"/>
        <end position="403"/>
    </location>
</feature>
<feature type="transmembrane region" description="Helical" evidence="1">
    <location>
        <begin position="42"/>
        <end position="63"/>
    </location>
</feature>
<evidence type="ECO:0000313" key="3">
    <source>
        <dbReference type="Proteomes" id="UP000252345"/>
    </source>
</evidence>
<keyword evidence="1" id="KW-1133">Transmembrane helix</keyword>
<dbReference type="Proteomes" id="UP000252345">
    <property type="component" value="Unassembled WGS sequence"/>
</dbReference>
<accession>A0A366KBQ3</accession>
<evidence type="ECO:0000313" key="2">
    <source>
        <dbReference type="EMBL" id="RBP99104.1"/>
    </source>
</evidence>
<evidence type="ECO:0008006" key="4">
    <source>
        <dbReference type="Google" id="ProtNLM"/>
    </source>
</evidence>
<dbReference type="EMBL" id="PDCH01000010">
    <property type="protein sequence ID" value="RBP99104.1"/>
    <property type="molecule type" value="Genomic_DNA"/>
</dbReference>
<organism evidence="2 3">
    <name type="scientific">Bifidobacterium xylocopae</name>
    <dbReference type="NCBI Taxonomy" id="2493119"/>
    <lineage>
        <taxon>Bacteria</taxon>
        <taxon>Bacillati</taxon>
        <taxon>Actinomycetota</taxon>
        <taxon>Actinomycetes</taxon>
        <taxon>Bifidobacteriales</taxon>
        <taxon>Bifidobacteriaceae</taxon>
        <taxon>Bifidobacterium</taxon>
    </lineage>
</organism>
<name>A0A366KBQ3_9BIFI</name>
<feature type="transmembrane region" description="Helical" evidence="1">
    <location>
        <begin position="98"/>
        <end position="120"/>
    </location>
</feature>
<feature type="transmembrane region" description="Helical" evidence="1">
    <location>
        <begin position="260"/>
        <end position="280"/>
    </location>
</feature>
<feature type="transmembrane region" description="Helical" evidence="1">
    <location>
        <begin position="327"/>
        <end position="347"/>
    </location>
</feature>
<reference evidence="2 3" key="1">
    <citation type="submission" date="2017-10" db="EMBL/GenBank/DDBJ databases">
        <title>Bifidobacterium xylocopum sp. nov. and Bifidobacterium aemilianum sp. nov., from the carpenter bee (Xylocopa violacea) digestive tract.</title>
        <authorList>
            <person name="Alberoni D."/>
            <person name="Baffoni L."/>
            <person name="Di Gioia D."/>
            <person name="Gaggia F."/>
            <person name="Biavati B."/>
        </authorList>
    </citation>
    <scope>NUCLEOTIDE SEQUENCE [LARGE SCALE GENOMIC DNA]</scope>
    <source>
        <strain evidence="2 3">XV2</strain>
    </source>
</reference>
<keyword evidence="3" id="KW-1185">Reference proteome</keyword>
<comment type="caution">
    <text evidence="2">The sequence shown here is derived from an EMBL/GenBank/DDBJ whole genome shotgun (WGS) entry which is preliminary data.</text>
</comment>
<feature type="transmembrane region" description="Helical" evidence="1">
    <location>
        <begin position="126"/>
        <end position="147"/>
    </location>
</feature>
<feature type="transmembrane region" description="Helical" evidence="1">
    <location>
        <begin position="207"/>
        <end position="223"/>
    </location>
</feature>
<sequence length="586" mass="64061">MWTLPIHQIDAPSHYYSIRKLLKHGLPAALHLLPNDSYYPPLFHLLVCLLIKACGLFGLTLNIFTGLNIVWIISSGIAFPAGMLLWCSYFLRGVAAPYRAALSVILPVLAVSCAAHPFWMLAAGPLIAYGLATSLLPYLMYASLRLIDALVKPEERSPRSAVCWALVNIALGLLVLFAHPRIAFTYLVFIAFFIILKLPWKVIASAAGALCLAVLMFAAYVMRRDHGKDYFNPSSWFHTFEPTRSVPDALRVVVTDFLPGLPGVIMAICIVAAVLATILLSGDRRKDGIALLASYLLTGLVFVCSAAVTGPFANIVTAAWYRGETRPLTMIPLAVVPLLAFGASCMLPGKTVDDGGGDTGAALCAHASAWKEYRQSTNASLRRVIAVAGICVLAALAVLANTADPTRAALTSTIESNVSLDQADPREQLTRAKYQVLTDVKRRVEPDAVIISDPMNGSMYGSALYGMDMLYPVYNPMDTKKGKVFGDVERAFASGDADLLLHTVCPVETTYAPRPDGRTPSPKYFLTMGPQAPSLQMFTYKAQYYPFHDRSLIDSYEHSGTLIKVKDYNSLISRDQSWSLYRFACR</sequence>
<proteinExistence type="predicted"/>
<feature type="transmembrane region" description="Helical" evidence="1">
    <location>
        <begin position="159"/>
        <end position="177"/>
    </location>
</feature>
<evidence type="ECO:0000256" key="1">
    <source>
        <dbReference type="SAM" id="Phobius"/>
    </source>
</evidence>
<keyword evidence="1" id="KW-0812">Transmembrane</keyword>